<accession>A0A077R7U9</accession>
<feature type="compositionally biased region" description="Polar residues" evidence="1">
    <location>
        <begin position="206"/>
        <end position="215"/>
    </location>
</feature>
<proteinExistence type="predicted"/>
<feature type="compositionally biased region" description="Polar residues" evidence="1">
    <location>
        <begin position="589"/>
        <end position="614"/>
    </location>
</feature>
<evidence type="ECO:0000313" key="2">
    <source>
        <dbReference type="EMBL" id="CDI55293.1"/>
    </source>
</evidence>
<feature type="region of interest" description="Disordered" evidence="1">
    <location>
        <begin position="1"/>
        <end position="162"/>
    </location>
</feature>
<feature type="compositionally biased region" description="Low complexity" evidence="1">
    <location>
        <begin position="671"/>
        <end position="685"/>
    </location>
</feature>
<dbReference type="EMBL" id="HG529643">
    <property type="protein sequence ID" value="CDI55293.1"/>
    <property type="molecule type" value="Genomic_DNA"/>
</dbReference>
<evidence type="ECO:0000256" key="1">
    <source>
        <dbReference type="SAM" id="MobiDB-lite"/>
    </source>
</evidence>
<feature type="compositionally biased region" description="Basic residues" evidence="1">
    <location>
        <begin position="709"/>
        <end position="720"/>
    </location>
</feature>
<feature type="compositionally biased region" description="Basic and acidic residues" evidence="1">
    <location>
        <begin position="721"/>
        <end position="736"/>
    </location>
</feature>
<feature type="compositionally biased region" description="Basic and acidic residues" evidence="1">
    <location>
        <begin position="569"/>
        <end position="583"/>
    </location>
</feature>
<feature type="compositionally biased region" description="Low complexity" evidence="1">
    <location>
        <begin position="636"/>
        <end position="653"/>
    </location>
</feature>
<sequence length="771" mass="83686">MVELRSSRRSNTVRGPDSKSVVSRQANKSRATRSQAASSSAKGAPLLQSDENAPQGRRALGDIKNVVATEASASRRKPFGDRNAPVLIPTKVQGKKGATKQSHPSTSAAQSTRPKREIIRLTPEPKTTAFSSAAPSRRTESAKPAPRQEFSHVELPSIPSSLEDPFSAQIEAAGKRAKDATLSHDELTRLSPAINSDDLEYFDISALQQTQAKTPTTEKEKHGQRTRLKNEEGEGAGSTASQHECSDKENVPPPAAHPRIGVGRTHRTTRSGAGVLRSIEQPTHSTPISQKRKPILDDIFLLDSETSSPVESPGAARRAEPMTASEQQLLNYQNQGVDKVKAWTAARKQLAESGVDGHSTGSWPDEVMSSGSEGFADANLKMEDLEEDEFGFLRAEAKLRDRNTQAIAARLDYDGKDLDEAGEVFVDIPTDPFNTSDDRRLAEHAFGHMSSPPPHDGDSSARPEPSAVILLGNHKLQAVPRDEVPHSEDGVGSAENTIPIKEERKTPEAADTSAQRVTRSCTKREREAAPAADDSDDSPMSTPPPPRSRRKTTRNAATERKSVSGLPLKRNEMQEQKALERLAAEMMSSPANLSHPTSPRATRTSKRAASSPTATKLAMDDILGFLPSRNKHNVKAKASASKGEKASSSTAGKSRAKAPSSTTSKVRAAKRVSGAASRVRSVVKGASKKKAVAVSDDEEDESVGEVSKKRTRPSHRKDKGKTRAESVDSDQEDWRNEVNSSEIHSDDSERTRRLKEFKAAERYRFNEELVI</sequence>
<feature type="compositionally biased region" description="Basic and acidic residues" evidence="1">
    <location>
        <begin position="216"/>
        <end position="232"/>
    </location>
</feature>
<feature type="region of interest" description="Disordered" evidence="1">
    <location>
        <begin position="482"/>
        <end position="750"/>
    </location>
</feature>
<feature type="region of interest" description="Disordered" evidence="1">
    <location>
        <begin position="206"/>
        <end position="270"/>
    </location>
</feature>
<protein>
    <submittedName>
        <fullName evidence="2">Uncharacterized protein</fullName>
    </submittedName>
</protein>
<dbReference type="AlphaFoldDB" id="A0A077R7U9"/>
<organism evidence="2">
    <name type="scientific">Melanopsichium pennsylvanicum 4</name>
    <dbReference type="NCBI Taxonomy" id="1398559"/>
    <lineage>
        <taxon>Eukaryota</taxon>
        <taxon>Fungi</taxon>
        <taxon>Dikarya</taxon>
        <taxon>Basidiomycota</taxon>
        <taxon>Ustilaginomycotina</taxon>
        <taxon>Ustilaginomycetes</taxon>
        <taxon>Ustilaginales</taxon>
        <taxon>Ustilaginaceae</taxon>
        <taxon>Melanopsichium</taxon>
    </lineage>
</organism>
<feature type="compositionally biased region" description="Polar residues" evidence="1">
    <location>
        <begin position="99"/>
        <end position="112"/>
    </location>
</feature>
<feature type="region of interest" description="Disordered" evidence="1">
    <location>
        <begin position="445"/>
        <end position="464"/>
    </location>
</feature>
<reference evidence="2" key="1">
    <citation type="journal article" date="2014" name="Genome Biol. Evol.">
        <title>Gene Loss Rather Than Gene Gain Is Associated with a Host Jump from Monocots to Dicots in the Smut Fungus Melanopsichium pennsylvanicum.</title>
        <authorList>
            <person name="Sharma R."/>
            <person name="Mishra B."/>
            <person name="Runge F."/>
            <person name="Thines M."/>
        </authorList>
    </citation>
    <scope>NUCLEOTIDE SEQUENCE</scope>
    <source>
        <strain evidence="2">4</strain>
    </source>
</reference>
<feature type="compositionally biased region" description="Low complexity" evidence="1">
    <location>
        <begin position="32"/>
        <end position="41"/>
    </location>
</feature>
<name>A0A077R7U9_9BASI</name>